<feature type="compositionally biased region" description="Low complexity" evidence="1">
    <location>
        <begin position="293"/>
        <end position="302"/>
    </location>
</feature>
<evidence type="ECO:0000313" key="3">
    <source>
        <dbReference type="Proteomes" id="UP001063166"/>
    </source>
</evidence>
<gene>
    <name evidence="2" type="ORF">LshimejAT787_0202990</name>
</gene>
<organism evidence="2 3">
    <name type="scientific">Lyophyllum shimeji</name>
    <name type="common">Hon-shimeji</name>
    <name type="synonym">Tricholoma shimeji</name>
    <dbReference type="NCBI Taxonomy" id="47721"/>
    <lineage>
        <taxon>Eukaryota</taxon>
        <taxon>Fungi</taxon>
        <taxon>Dikarya</taxon>
        <taxon>Basidiomycota</taxon>
        <taxon>Agaricomycotina</taxon>
        <taxon>Agaricomycetes</taxon>
        <taxon>Agaricomycetidae</taxon>
        <taxon>Agaricales</taxon>
        <taxon>Tricholomatineae</taxon>
        <taxon>Lyophyllaceae</taxon>
        <taxon>Lyophyllum</taxon>
    </lineage>
</organism>
<comment type="caution">
    <text evidence="2">The sequence shown here is derived from an EMBL/GenBank/DDBJ whole genome shotgun (WGS) entry which is preliminary data.</text>
</comment>
<feature type="compositionally biased region" description="Polar residues" evidence="1">
    <location>
        <begin position="240"/>
        <end position="250"/>
    </location>
</feature>
<feature type="compositionally biased region" description="Polar residues" evidence="1">
    <location>
        <begin position="147"/>
        <end position="156"/>
    </location>
</feature>
<dbReference type="AlphaFoldDB" id="A0A9P3UI03"/>
<keyword evidence="3" id="KW-1185">Reference proteome</keyword>
<dbReference type="Proteomes" id="UP001063166">
    <property type="component" value="Unassembled WGS sequence"/>
</dbReference>
<accession>A0A9P3UI03</accession>
<dbReference type="OrthoDB" id="2984747at2759"/>
<protein>
    <submittedName>
        <fullName evidence="2">Uncharacterized protein</fullName>
    </submittedName>
</protein>
<feature type="compositionally biased region" description="Low complexity" evidence="1">
    <location>
        <begin position="80"/>
        <end position="93"/>
    </location>
</feature>
<evidence type="ECO:0000313" key="2">
    <source>
        <dbReference type="EMBL" id="GLB34734.1"/>
    </source>
</evidence>
<proteinExistence type="predicted"/>
<feature type="compositionally biased region" description="Basic and acidic residues" evidence="1">
    <location>
        <begin position="194"/>
        <end position="204"/>
    </location>
</feature>
<feature type="compositionally biased region" description="Low complexity" evidence="1">
    <location>
        <begin position="341"/>
        <end position="351"/>
    </location>
</feature>
<feature type="compositionally biased region" description="Polar residues" evidence="1">
    <location>
        <begin position="313"/>
        <end position="324"/>
    </location>
</feature>
<dbReference type="EMBL" id="BRPK01000002">
    <property type="protein sequence ID" value="GLB34734.1"/>
    <property type="molecule type" value="Genomic_DNA"/>
</dbReference>
<name>A0A9P3UI03_LYOSH</name>
<dbReference type="InterPro" id="IPR024368">
    <property type="entry name" value="Ecl1/2/3"/>
</dbReference>
<feature type="compositionally biased region" description="Low complexity" evidence="1">
    <location>
        <begin position="31"/>
        <end position="46"/>
    </location>
</feature>
<feature type="region of interest" description="Disordered" evidence="1">
    <location>
        <begin position="234"/>
        <end position="360"/>
    </location>
</feature>
<dbReference type="Pfam" id="PF12855">
    <property type="entry name" value="Ecl1"/>
    <property type="match status" value="1"/>
</dbReference>
<feature type="region of interest" description="Disordered" evidence="1">
    <location>
        <begin position="120"/>
        <end position="217"/>
    </location>
</feature>
<feature type="region of interest" description="Disordered" evidence="1">
    <location>
        <begin position="80"/>
        <end position="102"/>
    </location>
</feature>
<feature type="compositionally biased region" description="Polar residues" evidence="1">
    <location>
        <begin position="265"/>
        <end position="279"/>
    </location>
</feature>
<feature type="compositionally biased region" description="Low complexity" evidence="1">
    <location>
        <begin position="165"/>
        <end position="178"/>
    </location>
</feature>
<evidence type="ECO:0000256" key="1">
    <source>
        <dbReference type="SAM" id="MobiDB-lite"/>
    </source>
</evidence>
<reference evidence="2" key="1">
    <citation type="submission" date="2022-07" db="EMBL/GenBank/DDBJ databases">
        <title>The genome of Lyophyllum shimeji provides insight into the initial evolution of ectomycorrhizal fungal genome.</title>
        <authorList>
            <person name="Kobayashi Y."/>
            <person name="Shibata T."/>
            <person name="Hirakawa H."/>
            <person name="Shigenobu S."/>
            <person name="Nishiyama T."/>
            <person name="Yamada A."/>
            <person name="Hasebe M."/>
            <person name="Kawaguchi M."/>
        </authorList>
    </citation>
    <scope>NUCLEOTIDE SEQUENCE</scope>
    <source>
        <strain evidence="2">AT787</strain>
    </source>
</reference>
<sequence length="425" mass="45175">MFEEMCLVCGKHLDDDALAYCSEDCQSQDTSESPSISSASSAVSSPNLGYATGGDVPPLVPSALGSALSKYARGRHHYSVSSSSASSTSWSVATDDEDDGSLGVSSYGVSRWHESEDSLYEGSSKSANFVDSMKPSPSALSYARRPSGTNNRSTVPNPHGRASAHVPEVPHSSPLHSHLSTDDDAGYSDVGFSSRDESESEFHVTKPVSPPKSKRNRASLPAYFSLLQMSNLSDGKRISPVSTSSGNTIARRSPPTPKLSLAGLTHSSSTIPSIASHTTPRGRRRVQGESRGSRCSGDSSSRSHSRSRRALPSFSQEALYSQESQTDDEGFTDWSSAPGLSRGRPPVRRNSSPPPKMMLSTDALEDHNRALAAASRAEGALPSGFRKTRGRFKPEADVDAPGFGCGRSGLLARERGLGHRTGRVL</sequence>
<feature type="region of interest" description="Disordered" evidence="1">
    <location>
        <begin position="27"/>
        <end position="56"/>
    </location>
</feature>